<dbReference type="InterPro" id="IPR006143">
    <property type="entry name" value="RND_pump_MFP"/>
</dbReference>
<gene>
    <name evidence="6" type="ORF">CCY01nite_28500</name>
</gene>
<proteinExistence type="inferred from homology"/>
<feature type="region of interest" description="Disordered" evidence="4">
    <location>
        <begin position="341"/>
        <end position="364"/>
    </location>
</feature>
<dbReference type="GO" id="GO:0004601">
    <property type="term" value="F:peroxidase activity"/>
    <property type="evidence" value="ECO:0007669"/>
    <property type="project" value="UniProtKB-KW"/>
</dbReference>
<feature type="compositionally biased region" description="Basic and acidic residues" evidence="4">
    <location>
        <begin position="341"/>
        <end position="360"/>
    </location>
</feature>
<comment type="caution">
    <text evidence="6">The sequence shown here is derived from an EMBL/GenBank/DDBJ whole genome shotgun (WGS) entry which is preliminary data.</text>
</comment>
<dbReference type="GO" id="GO:0060003">
    <property type="term" value="P:copper ion export"/>
    <property type="evidence" value="ECO:0007669"/>
    <property type="project" value="TreeGrafter"/>
</dbReference>
<dbReference type="GO" id="GO:0022857">
    <property type="term" value="F:transmembrane transporter activity"/>
    <property type="evidence" value="ECO:0007669"/>
    <property type="project" value="InterPro"/>
</dbReference>
<dbReference type="Gene3D" id="2.40.50.100">
    <property type="match status" value="1"/>
</dbReference>
<dbReference type="OrthoDB" id="9814657at2"/>
<dbReference type="InterPro" id="IPR058647">
    <property type="entry name" value="BSH_CzcB-like"/>
</dbReference>
<dbReference type="Gene3D" id="2.40.30.170">
    <property type="match status" value="1"/>
</dbReference>
<evidence type="ECO:0000259" key="5">
    <source>
        <dbReference type="Pfam" id="PF25973"/>
    </source>
</evidence>
<keyword evidence="7" id="KW-1185">Reference proteome</keyword>
<evidence type="ECO:0000256" key="3">
    <source>
        <dbReference type="SAM" id="Coils"/>
    </source>
</evidence>
<evidence type="ECO:0000313" key="6">
    <source>
        <dbReference type="EMBL" id="GEP96590.1"/>
    </source>
</evidence>
<keyword evidence="3" id="KW-0175">Coiled coil</keyword>
<dbReference type="AlphaFoldDB" id="A0A512RLQ5"/>
<comment type="similarity">
    <text evidence="1">Belongs to the membrane fusion protein (MFP) (TC 8.A.1) family.</text>
</comment>
<dbReference type="GO" id="GO:0016020">
    <property type="term" value="C:membrane"/>
    <property type="evidence" value="ECO:0007669"/>
    <property type="project" value="InterPro"/>
</dbReference>
<keyword evidence="2" id="KW-0813">Transport</keyword>
<sequence>MGKIILHITLLATAFWLTACSGPKKESAGQHEEEGHHDEHENTNTASLTLEQIKSIGIQMGVIEKKQLTASLKAAGVLRVPNQNKASVNSVYSGVVRSLLVQPGNTVRKGQVLATIGNPSFVQPQSDYLAVMSKIRLAEQEVARQRELNAGNAGALKNLQAAEAELRTLQTSRATLEQQIRLMGITPAQLSNGKLVSELAVRSPINGVVSSVPVEMGSYVDVTTPIAGIVDNSQLHVDLFVYEKDLSKLKNGQTIHFTLTNNPGKEYDADIFSLGSTFEGESKAVSVHARVKGDKNGLIDGMGITAIISLESASVPAVPVDAIVSHQGQDYIFLVKDGHAEDEHHHEEAEGHSHDQEKNHGVTFEKIPVVKGTTDIGYTEITLLKEIPADAEIVVKGAFFVLAKMTNAGEAHEH</sequence>
<accession>A0A512RLQ5</accession>
<keyword evidence="6" id="KW-0575">Peroxidase</keyword>
<name>A0A512RLQ5_9BACT</name>
<evidence type="ECO:0000256" key="2">
    <source>
        <dbReference type="ARBA" id="ARBA00022448"/>
    </source>
</evidence>
<dbReference type="PANTHER" id="PTHR30097:SF4">
    <property type="entry name" value="SLR6042 PROTEIN"/>
    <property type="match status" value="1"/>
</dbReference>
<dbReference type="GO" id="GO:0015679">
    <property type="term" value="P:plasma membrane copper ion transport"/>
    <property type="evidence" value="ECO:0007669"/>
    <property type="project" value="TreeGrafter"/>
</dbReference>
<dbReference type="Gene3D" id="1.10.287.470">
    <property type="entry name" value="Helix hairpin bin"/>
    <property type="match status" value="1"/>
</dbReference>
<dbReference type="EMBL" id="BKAU01000002">
    <property type="protein sequence ID" value="GEP96590.1"/>
    <property type="molecule type" value="Genomic_DNA"/>
</dbReference>
<dbReference type="Proteomes" id="UP000321436">
    <property type="component" value="Unassembled WGS sequence"/>
</dbReference>
<dbReference type="InterPro" id="IPR051909">
    <property type="entry name" value="MFP_Cation_Efflux"/>
</dbReference>
<dbReference type="SUPFAM" id="SSF111369">
    <property type="entry name" value="HlyD-like secretion proteins"/>
    <property type="match status" value="1"/>
</dbReference>
<dbReference type="NCBIfam" id="TIGR01730">
    <property type="entry name" value="RND_mfp"/>
    <property type="match status" value="1"/>
</dbReference>
<organism evidence="6 7">
    <name type="scientific">Chitinophaga cymbidii</name>
    <dbReference type="NCBI Taxonomy" id="1096750"/>
    <lineage>
        <taxon>Bacteria</taxon>
        <taxon>Pseudomonadati</taxon>
        <taxon>Bacteroidota</taxon>
        <taxon>Chitinophagia</taxon>
        <taxon>Chitinophagales</taxon>
        <taxon>Chitinophagaceae</taxon>
        <taxon>Chitinophaga</taxon>
    </lineage>
</organism>
<protein>
    <submittedName>
        <fullName evidence="6">Cytochrome-c peroxidase</fullName>
    </submittedName>
</protein>
<evidence type="ECO:0000256" key="4">
    <source>
        <dbReference type="SAM" id="MobiDB-lite"/>
    </source>
</evidence>
<dbReference type="RefSeq" id="WP_146862894.1">
    <property type="nucleotide sequence ID" value="NZ_BKAU01000002.1"/>
</dbReference>
<dbReference type="Pfam" id="PF25973">
    <property type="entry name" value="BSH_CzcB"/>
    <property type="match status" value="1"/>
</dbReference>
<evidence type="ECO:0000256" key="1">
    <source>
        <dbReference type="ARBA" id="ARBA00009477"/>
    </source>
</evidence>
<feature type="region of interest" description="Disordered" evidence="4">
    <location>
        <begin position="23"/>
        <end position="46"/>
    </location>
</feature>
<keyword evidence="6" id="KW-0560">Oxidoreductase</keyword>
<feature type="compositionally biased region" description="Basic and acidic residues" evidence="4">
    <location>
        <begin position="23"/>
        <end position="42"/>
    </location>
</feature>
<dbReference type="PROSITE" id="PS51257">
    <property type="entry name" value="PROKAR_LIPOPROTEIN"/>
    <property type="match status" value="1"/>
</dbReference>
<dbReference type="PANTHER" id="PTHR30097">
    <property type="entry name" value="CATION EFFLUX SYSTEM PROTEIN CUSB"/>
    <property type="match status" value="1"/>
</dbReference>
<feature type="domain" description="CzcB-like barrel-sandwich hybrid" evidence="5">
    <location>
        <begin position="86"/>
        <end position="230"/>
    </location>
</feature>
<dbReference type="Gene3D" id="2.40.420.20">
    <property type="match status" value="1"/>
</dbReference>
<dbReference type="GO" id="GO:0030313">
    <property type="term" value="C:cell envelope"/>
    <property type="evidence" value="ECO:0007669"/>
    <property type="project" value="TreeGrafter"/>
</dbReference>
<evidence type="ECO:0000313" key="7">
    <source>
        <dbReference type="Proteomes" id="UP000321436"/>
    </source>
</evidence>
<reference evidence="6 7" key="1">
    <citation type="submission" date="2019-07" db="EMBL/GenBank/DDBJ databases">
        <title>Whole genome shotgun sequence of Chitinophaga cymbidii NBRC 109752.</title>
        <authorList>
            <person name="Hosoyama A."/>
            <person name="Uohara A."/>
            <person name="Ohji S."/>
            <person name="Ichikawa N."/>
        </authorList>
    </citation>
    <scope>NUCLEOTIDE SEQUENCE [LARGE SCALE GENOMIC DNA]</scope>
    <source>
        <strain evidence="6 7">NBRC 109752</strain>
    </source>
</reference>
<feature type="coiled-coil region" evidence="3">
    <location>
        <begin position="152"/>
        <end position="179"/>
    </location>
</feature>